<sequence>MSDTCETGKTDYNTARNQNIAHFQIGSAKTNEHLNDASKSSSGMLMHAAPSVIELKQYLGVFICGLTLWGSSWFILRDAVAPGGYLFEMAGVVAAGYVFGHTLERYTSLSPVIGMTLIGALYRNIASDSLHLGAILSSVSPAVVVPTAMALSSRGLGTKNKVALLVANAGGLDTAFTEGMFGAVLVRVAADSLWKDSSNHDKQIAAQHSNIIVIAILVTSTLGSALTTFLGPVLLSQDSRVAPEGIYYF</sequence>
<accession>A0ACC0JV06</accession>
<gene>
    <name evidence="1" type="ORF">MSG28_002164</name>
</gene>
<evidence type="ECO:0000313" key="1">
    <source>
        <dbReference type="EMBL" id="KAI8427733.1"/>
    </source>
</evidence>
<comment type="caution">
    <text evidence="1">The sequence shown here is derived from an EMBL/GenBank/DDBJ whole genome shotgun (WGS) entry which is preliminary data.</text>
</comment>
<organism evidence="1 2">
    <name type="scientific">Choristoneura fumiferana</name>
    <name type="common">Spruce budworm moth</name>
    <name type="synonym">Archips fumiferana</name>
    <dbReference type="NCBI Taxonomy" id="7141"/>
    <lineage>
        <taxon>Eukaryota</taxon>
        <taxon>Metazoa</taxon>
        <taxon>Ecdysozoa</taxon>
        <taxon>Arthropoda</taxon>
        <taxon>Hexapoda</taxon>
        <taxon>Insecta</taxon>
        <taxon>Pterygota</taxon>
        <taxon>Neoptera</taxon>
        <taxon>Endopterygota</taxon>
        <taxon>Lepidoptera</taxon>
        <taxon>Glossata</taxon>
        <taxon>Ditrysia</taxon>
        <taxon>Tortricoidea</taxon>
        <taxon>Tortricidae</taxon>
        <taxon>Tortricinae</taxon>
        <taxon>Choristoneura</taxon>
    </lineage>
</organism>
<reference evidence="1 2" key="1">
    <citation type="journal article" date="2022" name="Genome Biol. Evol.">
        <title>The Spruce Budworm Genome: Reconstructing the Evolutionary History of Antifreeze Proteins.</title>
        <authorList>
            <person name="Beliveau C."/>
            <person name="Gagne P."/>
            <person name="Picq S."/>
            <person name="Vernygora O."/>
            <person name="Keeling C.I."/>
            <person name="Pinkney K."/>
            <person name="Doucet D."/>
            <person name="Wen F."/>
            <person name="Johnston J.S."/>
            <person name="Maaroufi H."/>
            <person name="Boyle B."/>
            <person name="Laroche J."/>
            <person name="Dewar K."/>
            <person name="Juretic N."/>
            <person name="Blackburn G."/>
            <person name="Nisole A."/>
            <person name="Brunet B."/>
            <person name="Brandao M."/>
            <person name="Lumley L."/>
            <person name="Duan J."/>
            <person name="Quan G."/>
            <person name="Lucarotti C.J."/>
            <person name="Roe A.D."/>
            <person name="Sperling F.A.H."/>
            <person name="Levesque R.C."/>
            <person name="Cusson M."/>
        </authorList>
    </citation>
    <scope>NUCLEOTIDE SEQUENCE [LARGE SCALE GENOMIC DNA]</scope>
    <source>
        <strain evidence="1">Glfc:IPQL:Cfum</strain>
    </source>
</reference>
<keyword evidence="2" id="KW-1185">Reference proteome</keyword>
<name>A0ACC0JV06_CHOFU</name>
<proteinExistence type="predicted"/>
<protein>
    <submittedName>
        <fullName evidence="1">Uncharacterized protein</fullName>
    </submittedName>
</protein>
<dbReference type="Proteomes" id="UP001064048">
    <property type="component" value="Chromosome 3"/>
</dbReference>
<evidence type="ECO:0000313" key="2">
    <source>
        <dbReference type="Proteomes" id="UP001064048"/>
    </source>
</evidence>
<dbReference type="EMBL" id="CM046103">
    <property type="protein sequence ID" value="KAI8427733.1"/>
    <property type="molecule type" value="Genomic_DNA"/>
</dbReference>